<dbReference type="InterPro" id="IPR050481">
    <property type="entry name" value="UDP-glycosyltransf_plant"/>
</dbReference>
<dbReference type="PANTHER" id="PTHR48048">
    <property type="entry name" value="GLYCOSYLTRANSFERASE"/>
    <property type="match status" value="1"/>
</dbReference>
<dbReference type="GO" id="GO:0008168">
    <property type="term" value="F:methyltransferase activity"/>
    <property type="evidence" value="ECO:0007669"/>
    <property type="project" value="UniProtKB-KW"/>
</dbReference>
<dbReference type="EMBL" id="VEPZ02001721">
    <property type="protein sequence ID" value="KAE8661346.1"/>
    <property type="molecule type" value="Genomic_DNA"/>
</dbReference>
<dbReference type="FunFam" id="3.40.50.2000:FF:000060">
    <property type="entry name" value="Glycosyltransferase"/>
    <property type="match status" value="1"/>
</dbReference>
<dbReference type="PANTHER" id="PTHR48048:SF76">
    <property type="entry name" value="UDP-GLYCOSYLTRANSFERASE 708D1-LIKE"/>
    <property type="match status" value="1"/>
</dbReference>
<keyword evidence="5" id="KW-1185">Reference proteome</keyword>
<comment type="caution">
    <text evidence="4">The sequence shown here is derived from an EMBL/GenBank/DDBJ whole genome shotgun (WGS) entry which is preliminary data.</text>
</comment>
<dbReference type="SUPFAM" id="SSF53756">
    <property type="entry name" value="UDP-Glycosyltransferase/glycogen phosphorylase"/>
    <property type="match status" value="1"/>
</dbReference>
<dbReference type="GO" id="GO:0032259">
    <property type="term" value="P:methylation"/>
    <property type="evidence" value="ECO:0007669"/>
    <property type="project" value="UniProtKB-KW"/>
</dbReference>
<dbReference type="CDD" id="cd03784">
    <property type="entry name" value="GT1_Gtf-like"/>
    <property type="match status" value="1"/>
</dbReference>
<accession>A0A6A2XGU9</accession>
<sequence>MGHLTPFLRLTSMLLSHDCKLTLITVIPTVSAAESSHISSFLSQQPEINHIEFYVPPAKHSDTISDGPFFIIFEAISLGKVAVDLGVHNYAISTTSLNFLSLMAYLPILTKSDAAQLANGADKIEIPGLTPLPLSSVPPPFFSADHGFTATLLSNPVESVVVLLSFGSRTAMSRDQIRELRDGLERSGIQFLWVLKTKKVDKDGNEEDLEEILGSSFLESTKDRGIVLKEWVNQQDVLGHSAIGGFVSHRGWNSVMEAARNGVPMLAWPQHGDQRTNAEVLEKAGVGIWDRTWGWGNQRLVKEGEIRRKISELMKDGNLKIIAKMVGEEARKTTGNGGNSKRTIIETIAPLKQNMRN</sequence>
<dbReference type="Proteomes" id="UP000436088">
    <property type="component" value="Unassembled WGS sequence"/>
</dbReference>
<keyword evidence="3" id="KW-0808">Transferase</keyword>
<dbReference type="GO" id="GO:0035251">
    <property type="term" value="F:UDP-glucosyltransferase activity"/>
    <property type="evidence" value="ECO:0007669"/>
    <property type="project" value="InterPro"/>
</dbReference>
<keyword evidence="2" id="KW-0328">Glycosyltransferase</keyword>
<dbReference type="InterPro" id="IPR002213">
    <property type="entry name" value="UDP_glucos_trans"/>
</dbReference>
<gene>
    <name evidence="4" type="ORF">F3Y22_tig00113726pilonHSYRG00331</name>
</gene>
<evidence type="ECO:0000256" key="1">
    <source>
        <dbReference type="ARBA" id="ARBA00009995"/>
    </source>
</evidence>
<keyword evidence="4" id="KW-0489">Methyltransferase</keyword>
<evidence type="ECO:0000256" key="3">
    <source>
        <dbReference type="ARBA" id="ARBA00022679"/>
    </source>
</evidence>
<evidence type="ECO:0000313" key="5">
    <source>
        <dbReference type="Proteomes" id="UP000436088"/>
    </source>
</evidence>
<dbReference type="Pfam" id="PF00201">
    <property type="entry name" value="UDPGT"/>
    <property type="match status" value="1"/>
</dbReference>
<organism evidence="4 5">
    <name type="scientific">Hibiscus syriacus</name>
    <name type="common">Rose of Sharon</name>
    <dbReference type="NCBI Taxonomy" id="106335"/>
    <lineage>
        <taxon>Eukaryota</taxon>
        <taxon>Viridiplantae</taxon>
        <taxon>Streptophyta</taxon>
        <taxon>Embryophyta</taxon>
        <taxon>Tracheophyta</taxon>
        <taxon>Spermatophyta</taxon>
        <taxon>Magnoliopsida</taxon>
        <taxon>eudicotyledons</taxon>
        <taxon>Gunneridae</taxon>
        <taxon>Pentapetalae</taxon>
        <taxon>rosids</taxon>
        <taxon>malvids</taxon>
        <taxon>Malvales</taxon>
        <taxon>Malvaceae</taxon>
        <taxon>Malvoideae</taxon>
        <taxon>Hibiscus</taxon>
    </lineage>
</organism>
<reference evidence="4" key="1">
    <citation type="submission" date="2019-09" db="EMBL/GenBank/DDBJ databases">
        <title>Draft genome information of white flower Hibiscus syriacus.</title>
        <authorList>
            <person name="Kim Y.-M."/>
        </authorList>
    </citation>
    <scope>NUCLEOTIDE SEQUENCE [LARGE SCALE GENOMIC DNA]</scope>
    <source>
        <strain evidence="4">YM2019G1</strain>
    </source>
</reference>
<dbReference type="AlphaFoldDB" id="A0A6A2XGU9"/>
<comment type="similarity">
    <text evidence="1">Belongs to the UDP-glycosyltransferase family.</text>
</comment>
<dbReference type="Gene3D" id="3.40.50.2000">
    <property type="entry name" value="Glycogen Phosphorylase B"/>
    <property type="match status" value="4"/>
</dbReference>
<name>A0A6A2XGU9_HIBSY</name>
<proteinExistence type="inferred from homology"/>
<protein>
    <submittedName>
        <fullName evidence="4">tRNA/rRNA methyltransferase family protein</fullName>
    </submittedName>
</protein>
<evidence type="ECO:0000256" key="2">
    <source>
        <dbReference type="ARBA" id="ARBA00022676"/>
    </source>
</evidence>
<evidence type="ECO:0000313" key="4">
    <source>
        <dbReference type="EMBL" id="KAE8661346.1"/>
    </source>
</evidence>